<dbReference type="KEGG" id="odi:ODI_R0757"/>
<sequence>MRSSPPPSHLPDLPSVAGARAPVGLHVLTVNAHKGFTFFNRKMILHELRDAIRYAAPDVVFLQEIIGEHQRHASRYQAWPTLTQYEFLADELWPNFAYGRNAVYTDGHHGNAILSKYPIIAYDNHDISVPGHENRGLLHCVLDVEGVPVHAVCVHLGLHETHRRLQLESLCALLRDTLPDGEPVVVAGDFNDWRRRAGQVLAACGATEVYTDSFGAPARTFPARFPLLPLDRIYVRNIRQFKPRPMSARPWRALSDHLPIAAEVEV</sequence>
<evidence type="ECO:0000313" key="3">
    <source>
        <dbReference type="EMBL" id="SOE47301.1"/>
    </source>
</evidence>
<dbReference type="EMBL" id="LT907988">
    <property type="protein sequence ID" value="SOE47301.1"/>
    <property type="molecule type" value="Genomic_DNA"/>
</dbReference>
<organism evidence="2 4">
    <name type="scientific">Orrella dioscoreae</name>
    <dbReference type="NCBI Taxonomy" id="1851544"/>
    <lineage>
        <taxon>Bacteria</taxon>
        <taxon>Pseudomonadati</taxon>
        <taxon>Pseudomonadota</taxon>
        <taxon>Betaproteobacteria</taxon>
        <taxon>Burkholderiales</taxon>
        <taxon>Alcaligenaceae</taxon>
        <taxon>Orrella</taxon>
    </lineage>
</organism>
<dbReference type="SUPFAM" id="SSF56219">
    <property type="entry name" value="DNase I-like"/>
    <property type="match status" value="1"/>
</dbReference>
<reference evidence="3 4" key="2">
    <citation type="submission" date="2017-08" db="EMBL/GenBank/DDBJ databases">
        <authorList>
            <person name="de Groot N.N."/>
        </authorList>
    </citation>
    <scope>NUCLEOTIDE SEQUENCE [LARGE SCALE GENOMIC DNA]</scope>
    <source>
        <strain evidence="3">Orrdi1</strain>
    </source>
</reference>
<dbReference type="PANTHER" id="PTHR14859">
    <property type="entry name" value="CALCOFLUOR WHITE HYPERSENSITIVE PROTEIN PRECURSOR"/>
    <property type="match status" value="1"/>
</dbReference>
<reference evidence="2 4" key="1">
    <citation type="submission" date="2016-06" db="EMBL/GenBank/DDBJ databases">
        <authorList>
            <person name="Kjaerup R.B."/>
            <person name="Dalgaard T.S."/>
            <person name="Juul-Madsen H.R."/>
        </authorList>
    </citation>
    <scope>NUCLEOTIDE SEQUENCE [LARGE SCALE GENOMIC DNA]</scope>
    <source>
        <strain evidence="2">Orrdi1</strain>
    </source>
</reference>
<dbReference type="RefSeq" id="WP_231968190.1">
    <property type="nucleotide sequence ID" value="NZ_LT907988.1"/>
</dbReference>
<dbReference type="InterPro" id="IPR036691">
    <property type="entry name" value="Endo/exonu/phosph_ase_sf"/>
</dbReference>
<dbReference type="GO" id="GO:0004519">
    <property type="term" value="F:endonuclease activity"/>
    <property type="evidence" value="ECO:0007669"/>
    <property type="project" value="UniProtKB-KW"/>
</dbReference>
<dbReference type="Pfam" id="PF03372">
    <property type="entry name" value="Exo_endo_phos"/>
    <property type="match status" value="1"/>
</dbReference>
<evidence type="ECO:0000313" key="4">
    <source>
        <dbReference type="Proteomes" id="UP000078558"/>
    </source>
</evidence>
<keyword evidence="2" id="KW-0378">Hydrolase</keyword>
<protein>
    <submittedName>
        <fullName evidence="2">Endonuclease/Exonuclease/phosphatase family protein</fullName>
    </submittedName>
</protein>
<dbReference type="Proteomes" id="UP000078558">
    <property type="component" value="Chromosome I"/>
</dbReference>
<evidence type="ECO:0000313" key="2">
    <source>
        <dbReference type="EMBL" id="SBT23963.1"/>
    </source>
</evidence>
<keyword evidence="2" id="KW-0540">Nuclease</keyword>
<dbReference type="EMBL" id="FLRC01000004">
    <property type="protein sequence ID" value="SBT23963.1"/>
    <property type="molecule type" value="Genomic_DNA"/>
</dbReference>
<dbReference type="GO" id="GO:0006506">
    <property type="term" value="P:GPI anchor biosynthetic process"/>
    <property type="evidence" value="ECO:0007669"/>
    <property type="project" value="TreeGrafter"/>
</dbReference>
<keyword evidence="4" id="KW-1185">Reference proteome</keyword>
<dbReference type="AlphaFoldDB" id="A0A1C3JXH5"/>
<dbReference type="GO" id="GO:0016020">
    <property type="term" value="C:membrane"/>
    <property type="evidence" value="ECO:0007669"/>
    <property type="project" value="GOC"/>
</dbReference>
<accession>A0A1C3JXH5</accession>
<keyword evidence="2" id="KW-0269">Exonuclease</keyword>
<feature type="domain" description="Endonuclease/exonuclease/phosphatase" evidence="1">
    <location>
        <begin position="47"/>
        <end position="257"/>
    </location>
</feature>
<dbReference type="GO" id="GO:0004527">
    <property type="term" value="F:exonuclease activity"/>
    <property type="evidence" value="ECO:0007669"/>
    <property type="project" value="UniProtKB-KW"/>
</dbReference>
<dbReference type="Gene3D" id="3.60.10.10">
    <property type="entry name" value="Endonuclease/exonuclease/phosphatase"/>
    <property type="match status" value="1"/>
</dbReference>
<dbReference type="InterPro" id="IPR051916">
    <property type="entry name" value="GPI-anchor_lipid_remodeler"/>
</dbReference>
<evidence type="ECO:0000259" key="1">
    <source>
        <dbReference type="Pfam" id="PF03372"/>
    </source>
</evidence>
<dbReference type="PANTHER" id="PTHR14859:SF1">
    <property type="entry name" value="PGAP2-INTERACTING PROTEIN"/>
    <property type="match status" value="1"/>
</dbReference>
<proteinExistence type="predicted"/>
<dbReference type="InterPro" id="IPR005135">
    <property type="entry name" value="Endo/exonuclease/phosphatase"/>
</dbReference>
<name>A0A1C3JXH5_9BURK</name>
<gene>
    <name evidence="2" type="ORF">ODI_02652</name>
    <name evidence="3" type="ORF">ODI_R0757</name>
</gene>
<keyword evidence="2" id="KW-0255">Endonuclease</keyword>
<dbReference type="STRING" id="1851544.ODI_02652"/>